<dbReference type="InterPro" id="IPR003598">
    <property type="entry name" value="Ig_sub2"/>
</dbReference>
<reference evidence="5" key="1">
    <citation type="submission" date="2013-05" db="EMBL/GenBank/DDBJ databases">
        <authorList>
            <person name="Yim A.K.Y."/>
            <person name="Chan T.F."/>
            <person name="Ji K.M."/>
            <person name="Liu X.Y."/>
            <person name="Zhou J.W."/>
            <person name="Li R.Q."/>
            <person name="Yang K.Y."/>
            <person name="Li J."/>
            <person name="Li M."/>
            <person name="Law P.T.W."/>
            <person name="Wu Y.L."/>
            <person name="Cai Z.L."/>
            <person name="Qin H."/>
            <person name="Bao Y."/>
            <person name="Leung R.K.K."/>
            <person name="Ng P.K.S."/>
            <person name="Zou J."/>
            <person name="Zhong X.J."/>
            <person name="Ran P.X."/>
            <person name="Zhong N.S."/>
            <person name="Liu Z.G."/>
            <person name="Tsui S.K.W."/>
        </authorList>
    </citation>
    <scope>NUCLEOTIDE SEQUENCE</scope>
    <source>
        <strain evidence="5">Derf</strain>
        <tissue evidence="5">Whole organism</tissue>
    </source>
</reference>
<dbReference type="FunFam" id="2.60.40.10:FF:000056">
    <property type="entry name" value="twitchin isoform X4"/>
    <property type="match status" value="2"/>
</dbReference>
<keyword evidence="1" id="KW-0677">Repeat</keyword>
<reference evidence="5" key="2">
    <citation type="journal article" date="2022" name="Res Sq">
        <title>Comparative Genomics Reveals Insights into the Divergent Evolution of Astigmatic Mites and Household Pest Adaptations.</title>
        <authorList>
            <person name="Xiong Q."/>
            <person name="Wan A.T.-Y."/>
            <person name="Liu X.-Y."/>
            <person name="Fung C.S.-H."/>
            <person name="Xiao X."/>
            <person name="Malainual N."/>
            <person name="Hou J."/>
            <person name="Wang L."/>
            <person name="Wang M."/>
            <person name="Yang K."/>
            <person name="Cui Y."/>
            <person name="Leung E."/>
            <person name="Nong W."/>
            <person name="Shin S.-K."/>
            <person name="Au S."/>
            <person name="Jeong K.Y."/>
            <person name="Chew F.T."/>
            <person name="Hui J."/>
            <person name="Leung T.F."/>
            <person name="Tungtrongchitr A."/>
            <person name="Zhong N."/>
            <person name="Liu Z."/>
            <person name="Tsui S."/>
        </authorList>
    </citation>
    <scope>NUCLEOTIDE SEQUENCE</scope>
    <source>
        <strain evidence="5">Derf</strain>
        <tissue evidence="5">Whole organism</tissue>
    </source>
</reference>
<gene>
    <name evidence="5" type="ORF">DERF_012713</name>
</gene>
<comment type="caution">
    <text evidence="5">The sequence shown here is derived from an EMBL/GenBank/DDBJ whole genome shotgun (WGS) entry which is preliminary data.</text>
</comment>
<feature type="domain" description="Ig-like" evidence="3">
    <location>
        <begin position="302"/>
        <end position="393"/>
    </location>
</feature>
<feature type="domain" description="Fibronectin type-III" evidence="4">
    <location>
        <begin position="496"/>
        <end position="592"/>
    </location>
</feature>
<dbReference type="Pfam" id="PF07679">
    <property type="entry name" value="I-set"/>
    <property type="match status" value="4"/>
</dbReference>
<accession>A0A922KXV7</accession>
<dbReference type="GO" id="GO:0030154">
    <property type="term" value="P:cell differentiation"/>
    <property type="evidence" value="ECO:0007669"/>
    <property type="project" value="UniProtKB-ARBA"/>
</dbReference>
<dbReference type="InterPro" id="IPR003599">
    <property type="entry name" value="Ig_sub"/>
</dbReference>
<dbReference type="InterPro" id="IPR013098">
    <property type="entry name" value="Ig_I-set"/>
</dbReference>
<dbReference type="SUPFAM" id="SSF48726">
    <property type="entry name" value="Immunoglobulin"/>
    <property type="match status" value="4"/>
</dbReference>
<feature type="domain" description="Fibronectin type-III" evidence="4">
    <location>
        <begin position="809"/>
        <end position="905"/>
    </location>
</feature>
<organism evidence="5 6">
    <name type="scientific">Dermatophagoides farinae</name>
    <name type="common">American house dust mite</name>
    <dbReference type="NCBI Taxonomy" id="6954"/>
    <lineage>
        <taxon>Eukaryota</taxon>
        <taxon>Metazoa</taxon>
        <taxon>Ecdysozoa</taxon>
        <taxon>Arthropoda</taxon>
        <taxon>Chelicerata</taxon>
        <taxon>Arachnida</taxon>
        <taxon>Acari</taxon>
        <taxon>Acariformes</taxon>
        <taxon>Sarcoptiformes</taxon>
        <taxon>Astigmata</taxon>
        <taxon>Psoroptidia</taxon>
        <taxon>Analgoidea</taxon>
        <taxon>Pyroglyphidae</taxon>
        <taxon>Dermatophagoidinae</taxon>
        <taxon>Dermatophagoides</taxon>
    </lineage>
</organism>
<feature type="domain" description="Fibronectin type-III" evidence="4">
    <location>
        <begin position="707"/>
        <end position="803"/>
    </location>
</feature>
<dbReference type="EMBL" id="ASGP02000006">
    <property type="protein sequence ID" value="KAH9501904.1"/>
    <property type="molecule type" value="Genomic_DNA"/>
</dbReference>
<evidence type="ECO:0008006" key="7">
    <source>
        <dbReference type="Google" id="ProtNLM"/>
    </source>
</evidence>
<dbReference type="PRINTS" id="PR00014">
    <property type="entry name" value="FNTYPEIII"/>
</dbReference>
<keyword evidence="2" id="KW-0393">Immunoglobulin domain</keyword>
<dbReference type="FunFam" id="2.60.40.10:FF:000107">
    <property type="entry name" value="Myosin, light chain kinase a"/>
    <property type="match status" value="1"/>
</dbReference>
<feature type="domain" description="Fibronectin type-III" evidence="4">
    <location>
        <begin position="598"/>
        <end position="697"/>
    </location>
</feature>
<keyword evidence="6" id="KW-1185">Reference proteome</keyword>
<feature type="domain" description="Ig-like" evidence="3">
    <location>
        <begin position="398"/>
        <end position="489"/>
    </location>
</feature>
<evidence type="ECO:0000256" key="1">
    <source>
        <dbReference type="ARBA" id="ARBA00022737"/>
    </source>
</evidence>
<dbReference type="GO" id="GO:0030017">
    <property type="term" value="C:sarcomere"/>
    <property type="evidence" value="ECO:0007669"/>
    <property type="project" value="UniProtKB-ARBA"/>
</dbReference>
<dbReference type="Gene3D" id="2.60.40.10">
    <property type="entry name" value="Immunoglobulins"/>
    <property type="match status" value="9"/>
</dbReference>
<dbReference type="InterPro" id="IPR003961">
    <property type="entry name" value="FN3_dom"/>
</dbReference>
<name>A0A922KXV7_DERFA</name>
<sequence>MTDMGEYICMAKGDQTQTTLNVSKDPLVFLLKLKDFNVNEGETATLSVEVIDEHMNIVWMKDDEIIEPDGNRMMMSNIGKHKKLIIKNVNIQDRGYYTVVCNDQRSTGKLSVLTPPKVLTDTRRFTAVRGENFSLDISYEGYPSPKAEWYHSGKIIKTSKKASVEIMMSRTILTIKNFDDDDIGLYKLSLENTIGQYITHFELFIIDKPDPPSKPEPMNITNNSLILVWQAPKKDNGSPNRKAKNWKEYNEFINEQHVKIRNLKHNICYVFRVYAINKAGKSSPSTESEPVTMKEQYLPMAPTFIQPLPSTISTQPFTTTTMECKSIGNPTPEIQWYRNDEPIDENDDNNVIIKYDQHSSTLIIKECSFEWAGHYKCVARNVEGDAITKTKLSVEEKPYARFNNDAIVAKVKQGNEHLIECEIYGYPEPEINWYKGLIKLRRTSNIFVDDQEKGMTKLVVKNFSFEDAGIYTLHLINAAGERKYDFELRMLKRPGPPEQPIRCVPGGENSIELSWNPPKDDGGSPILFYLIEKYETKMGKEWIEVTRVNGNEFSHTIRHLIAGSRYRFRVSSINEFGTSDPAMTESVVCRKILERPSPPTGPIKTSDHTESSFNLHWNPPEYDGNSPLIEYLIETREVDETETTITNTWKKSTTVNGETLTAMIENLEKEKTYQLRITCRNEIDWSDSYYPETTVMVKCRYGPPTAPVGPLEVNEMTNASLRVAWKPPISNGGLELINYIIERKLTFENTWIREAIVNPDQLTYTIPNLSSKYEYNIRVLAENALGQSDPLESDYPVQLCKDATPPGIPTAPLEMRSVSPSAIMIEWGKPEHDGGSPITGYVIAAKDARRTMWIQVGKVDATVHRLQIKDFQENRSYKIRVMAENEIGLSDPLESEEPITVIRPPGFEEQEAEREHLERDDTLSLSFTTSETTSWMREANVEARVESYTVHSLLKRKEYFFSLWVNADKLFK</sequence>
<evidence type="ECO:0000256" key="2">
    <source>
        <dbReference type="ARBA" id="ARBA00023319"/>
    </source>
</evidence>
<dbReference type="InterPro" id="IPR036179">
    <property type="entry name" value="Ig-like_dom_sf"/>
</dbReference>
<dbReference type="AlphaFoldDB" id="A0A922KXV7"/>
<feature type="domain" description="Ig-like" evidence="3">
    <location>
        <begin position="116"/>
        <end position="199"/>
    </location>
</feature>
<evidence type="ECO:0000259" key="4">
    <source>
        <dbReference type="PROSITE" id="PS50853"/>
    </source>
</evidence>
<feature type="domain" description="Fibronectin type-III" evidence="4">
    <location>
        <begin position="211"/>
        <end position="296"/>
    </location>
</feature>
<dbReference type="PANTHER" id="PTHR14340:SF9">
    <property type="entry name" value="FIBRONECTIN TYPE-III DOMAIN-CONTAINING PROTEIN"/>
    <property type="match status" value="1"/>
</dbReference>
<feature type="domain" description="Ig-like" evidence="3">
    <location>
        <begin position="26"/>
        <end position="111"/>
    </location>
</feature>
<dbReference type="InterPro" id="IPR007110">
    <property type="entry name" value="Ig-like_dom"/>
</dbReference>
<dbReference type="GO" id="GO:0009653">
    <property type="term" value="P:anatomical structure morphogenesis"/>
    <property type="evidence" value="ECO:0007669"/>
    <property type="project" value="UniProtKB-ARBA"/>
</dbReference>
<evidence type="ECO:0000313" key="6">
    <source>
        <dbReference type="Proteomes" id="UP000790347"/>
    </source>
</evidence>
<proteinExistence type="predicted"/>
<dbReference type="SUPFAM" id="SSF49265">
    <property type="entry name" value="Fibronectin type III"/>
    <property type="match status" value="3"/>
</dbReference>
<dbReference type="SMART" id="SM00060">
    <property type="entry name" value="FN3"/>
    <property type="match status" value="5"/>
</dbReference>
<dbReference type="FunFam" id="2.60.40.10:FF:000031">
    <property type="entry name" value="Myosin-binding protein C, slow type"/>
    <property type="match status" value="1"/>
</dbReference>
<dbReference type="PANTHER" id="PTHR14340">
    <property type="entry name" value="MICROFIBRIL-ASSOCIATED GLYCOPROTEIN 3"/>
    <property type="match status" value="1"/>
</dbReference>
<dbReference type="InterPro" id="IPR013783">
    <property type="entry name" value="Ig-like_fold"/>
</dbReference>
<dbReference type="Proteomes" id="UP000790347">
    <property type="component" value="Unassembled WGS sequence"/>
</dbReference>
<dbReference type="PROSITE" id="PS50835">
    <property type="entry name" value="IG_LIKE"/>
    <property type="match status" value="4"/>
</dbReference>
<evidence type="ECO:0000259" key="3">
    <source>
        <dbReference type="PROSITE" id="PS50835"/>
    </source>
</evidence>
<protein>
    <recommendedName>
        <fullName evidence="7">Titin</fullName>
    </recommendedName>
</protein>
<dbReference type="Pfam" id="PF00041">
    <property type="entry name" value="fn3"/>
    <property type="match status" value="5"/>
</dbReference>
<evidence type="ECO:0000313" key="5">
    <source>
        <dbReference type="EMBL" id="KAH9501904.1"/>
    </source>
</evidence>
<dbReference type="CDD" id="cd00063">
    <property type="entry name" value="FN3"/>
    <property type="match status" value="5"/>
</dbReference>
<dbReference type="PROSITE" id="PS50853">
    <property type="entry name" value="FN3"/>
    <property type="match status" value="5"/>
</dbReference>
<dbReference type="SMART" id="SM00408">
    <property type="entry name" value="IGc2"/>
    <property type="match status" value="4"/>
</dbReference>
<dbReference type="InterPro" id="IPR036116">
    <property type="entry name" value="FN3_sf"/>
</dbReference>
<dbReference type="SMART" id="SM00409">
    <property type="entry name" value="IG"/>
    <property type="match status" value="4"/>
</dbReference>